<reference evidence="1 2" key="1">
    <citation type="journal article" date="2018" name="Front. Plant Sci.">
        <title>Red Clover (Trifolium pratense) and Zigzag Clover (T. medium) - A Picture of Genomic Similarities and Differences.</title>
        <authorList>
            <person name="Dluhosova J."/>
            <person name="Istvanek J."/>
            <person name="Nedelnik J."/>
            <person name="Repkova J."/>
        </authorList>
    </citation>
    <scope>NUCLEOTIDE SEQUENCE [LARGE SCALE GENOMIC DNA]</scope>
    <source>
        <strain evidence="2">cv. 10/8</strain>
        <tissue evidence="1">Leaf</tissue>
    </source>
</reference>
<organism evidence="1 2">
    <name type="scientific">Trifolium medium</name>
    <dbReference type="NCBI Taxonomy" id="97028"/>
    <lineage>
        <taxon>Eukaryota</taxon>
        <taxon>Viridiplantae</taxon>
        <taxon>Streptophyta</taxon>
        <taxon>Embryophyta</taxon>
        <taxon>Tracheophyta</taxon>
        <taxon>Spermatophyta</taxon>
        <taxon>Magnoliopsida</taxon>
        <taxon>eudicotyledons</taxon>
        <taxon>Gunneridae</taxon>
        <taxon>Pentapetalae</taxon>
        <taxon>rosids</taxon>
        <taxon>fabids</taxon>
        <taxon>Fabales</taxon>
        <taxon>Fabaceae</taxon>
        <taxon>Papilionoideae</taxon>
        <taxon>50 kb inversion clade</taxon>
        <taxon>NPAAA clade</taxon>
        <taxon>Hologalegina</taxon>
        <taxon>IRL clade</taxon>
        <taxon>Trifolieae</taxon>
        <taxon>Trifolium</taxon>
    </lineage>
</organism>
<evidence type="ECO:0000313" key="2">
    <source>
        <dbReference type="Proteomes" id="UP000265520"/>
    </source>
</evidence>
<dbReference type="EMBL" id="LXQA010433531">
    <property type="protein sequence ID" value="MCI51547.1"/>
    <property type="molecule type" value="Genomic_DNA"/>
</dbReference>
<name>A0A392ST05_9FABA</name>
<comment type="caution">
    <text evidence="1">The sequence shown here is derived from an EMBL/GenBank/DDBJ whole genome shotgun (WGS) entry which is preliminary data.</text>
</comment>
<evidence type="ECO:0000313" key="1">
    <source>
        <dbReference type="EMBL" id="MCI51547.1"/>
    </source>
</evidence>
<keyword evidence="2" id="KW-1185">Reference proteome</keyword>
<dbReference type="AlphaFoldDB" id="A0A392ST05"/>
<feature type="non-terminal residue" evidence="1">
    <location>
        <position position="1"/>
    </location>
</feature>
<accession>A0A392ST05</accession>
<proteinExistence type="predicted"/>
<sequence length="35" mass="3884">GPSLTPSSIHSEFRFAFAKSFSRTSTLQQVPIDFP</sequence>
<protein>
    <submittedName>
        <fullName evidence="1">Uncharacterized protein</fullName>
    </submittedName>
</protein>
<dbReference type="Proteomes" id="UP000265520">
    <property type="component" value="Unassembled WGS sequence"/>
</dbReference>